<sequence>MTLDQIISSVSNFMVLIWSAHALEPIDFGRFSLAFLIYMFIQGGIVRSLVSWTVMAHPEDADSRARGVLGSAVLLAFVAGLFCIACGGALLLVGSEMGTPIVLVGALMPLLSIQDVGRYLGIAQAKPGRAVFLDTLWLVLTVAALGAIALTDNNSLLWLVLGWGGTGALAGLWVFVQQGVPRAHDLSLRWLRSRWEFSWRSLVAASSSAAVAMFGSLAVAVVSGPLAVAAVRAALILERPSTTVQGSVAVSVGADIARQRPDNAGLIRMQRRALVIGIAVAIVMVLIFFLIPDSFGRILLGDVWALVTPLLLVISLRVLANGTQSGVRAALMGRRQIKPVMKIDILGTVLMIAGMVIGAAIGDGEGAMWGAFVGQLITIFFWWGALIVHLRSDFTYPDDLDPAEVAILEGRTGEATV</sequence>
<feature type="transmembrane region" description="Helical" evidence="6">
    <location>
        <begin position="67"/>
        <end position="93"/>
    </location>
</feature>
<dbReference type="RefSeq" id="WP_149726927.1">
    <property type="nucleotide sequence ID" value="NZ_VUJV01000001.1"/>
</dbReference>
<keyword evidence="4 6" id="KW-1133">Transmembrane helix</keyword>
<dbReference type="AlphaFoldDB" id="A0A5B1LLX5"/>
<feature type="transmembrane region" description="Helical" evidence="6">
    <location>
        <begin position="367"/>
        <end position="388"/>
    </location>
</feature>
<keyword evidence="8" id="KW-1185">Reference proteome</keyword>
<keyword evidence="2" id="KW-1003">Cell membrane</keyword>
<keyword evidence="3 6" id="KW-0812">Transmembrane</keyword>
<dbReference type="Proteomes" id="UP000325003">
    <property type="component" value="Unassembled WGS sequence"/>
</dbReference>
<protein>
    <recommendedName>
        <fullName evidence="9">Lipopolysaccharide biosynthesis protein</fullName>
    </recommendedName>
</protein>
<feature type="transmembrane region" description="Helical" evidence="6">
    <location>
        <begin position="220"/>
        <end position="237"/>
    </location>
</feature>
<feature type="transmembrane region" description="Helical" evidence="6">
    <location>
        <begin position="273"/>
        <end position="291"/>
    </location>
</feature>
<evidence type="ECO:0000256" key="3">
    <source>
        <dbReference type="ARBA" id="ARBA00022692"/>
    </source>
</evidence>
<dbReference type="InterPro" id="IPR050833">
    <property type="entry name" value="Poly_Biosynth_Transport"/>
</dbReference>
<dbReference type="PANTHER" id="PTHR30250">
    <property type="entry name" value="PST FAMILY PREDICTED COLANIC ACID TRANSPORTER"/>
    <property type="match status" value="1"/>
</dbReference>
<proteinExistence type="predicted"/>
<dbReference type="GO" id="GO:0005886">
    <property type="term" value="C:plasma membrane"/>
    <property type="evidence" value="ECO:0007669"/>
    <property type="project" value="UniProtKB-SubCell"/>
</dbReference>
<evidence type="ECO:0000313" key="7">
    <source>
        <dbReference type="EMBL" id="KAA1421466.1"/>
    </source>
</evidence>
<gene>
    <name evidence="7" type="ORF">F0U44_04030</name>
</gene>
<dbReference type="PANTHER" id="PTHR30250:SF26">
    <property type="entry name" value="PSMA PROTEIN"/>
    <property type="match status" value="1"/>
</dbReference>
<reference evidence="7 8" key="1">
    <citation type="submission" date="2019-09" db="EMBL/GenBank/DDBJ databases">
        <title>Nocardioides panacisoli sp. nov., isolated from the soil of a ginseng field.</title>
        <authorList>
            <person name="Cho C."/>
        </authorList>
    </citation>
    <scope>NUCLEOTIDE SEQUENCE [LARGE SCALE GENOMIC DNA]</scope>
    <source>
        <strain evidence="7 8">BN130099</strain>
    </source>
</reference>
<feature type="transmembrane region" description="Helical" evidence="6">
    <location>
        <begin position="303"/>
        <end position="320"/>
    </location>
</feature>
<accession>A0A5B1LLX5</accession>
<evidence type="ECO:0000256" key="1">
    <source>
        <dbReference type="ARBA" id="ARBA00004651"/>
    </source>
</evidence>
<evidence type="ECO:0000256" key="6">
    <source>
        <dbReference type="SAM" id="Phobius"/>
    </source>
</evidence>
<name>A0A5B1LLX5_9ACTN</name>
<evidence type="ECO:0008006" key="9">
    <source>
        <dbReference type="Google" id="ProtNLM"/>
    </source>
</evidence>
<evidence type="ECO:0000256" key="4">
    <source>
        <dbReference type="ARBA" id="ARBA00022989"/>
    </source>
</evidence>
<dbReference type="EMBL" id="VUJV01000001">
    <property type="protein sequence ID" value="KAA1421466.1"/>
    <property type="molecule type" value="Genomic_DNA"/>
</dbReference>
<reference evidence="7 8" key="2">
    <citation type="submission" date="2019-09" db="EMBL/GenBank/DDBJ databases">
        <authorList>
            <person name="Jin C."/>
        </authorList>
    </citation>
    <scope>NUCLEOTIDE SEQUENCE [LARGE SCALE GENOMIC DNA]</scope>
    <source>
        <strain evidence="7 8">BN130099</strain>
    </source>
</reference>
<comment type="caution">
    <text evidence="7">The sequence shown here is derived from an EMBL/GenBank/DDBJ whole genome shotgun (WGS) entry which is preliminary data.</text>
</comment>
<evidence type="ECO:0000256" key="5">
    <source>
        <dbReference type="ARBA" id="ARBA00023136"/>
    </source>
</evidence>
<keyword evidence="5 6" id="KW-0472">Membrane</keyword>
<evidence type="ECO:0000313" key="8">
    <source>
        <dbReference type="Proteomes" id="UP000325003"/>
    </source>
</evidence>
<feature type="transmembrane region" description="Helical" evidence="6">
    <location>
        <begin position="131"/>
        <end position="150"/>
    </location>
</feature>
<feature type="transmembrane region" description="Helical" evidence="6">
    <location>
        <begin position="156"/>
        <end position="176"/>
    </location>
</feature>
<feature type="transmembrane region" description="Helical" evidence="6">
    <location>
        <begin position="32"/>
        <end position="55"/>
    </location>
</feature>
<organism evidence="7 8">
    <name type="scientific">Nocardioides humilatus</name>
    <dbReference type="NCBI Taxonomy" id="2607660"/>
    <lineage>
        <taxon>Bacteria</taxon>
        <taxon>Bacillati</taxon>
        <taxon>Actinomycetota</taxon>
        <taxon>Actinomycetes</taxon>
        <taxon>Propionibacteriales</taxon>
        <taxon>Nocardioidaceae</taxon>
        <taxon>Nocardioides</taxon>
    </lineage>
</organism>
<comment type="subcellular location">
    <subcellularLocation>
        <location evidence="1">Cell membrane</location>
        <topology evidence="1">Multi-pass membrane protein</topology>
    </subcellularLocation>
</comment>
<evidence type="ECO:0000256" key="2">
    <source>
        <dbReference type="ARBA" id="ARBA00022475"/>
    </source>
</evidence>
<feature type="transmembrane region" description="Helical" evidence="6">
    <location>
        <begin position="341"/>
        <end position="361"/>
    </location>
</feature>